<dbReference type="EMBL" id="CP011388">
    <property type="protein sequence ID" value="ANE48305.1"/>
    <property type="molecule type" value="Genomic_DNA"/>
</dbReference>
<dbReference type="RefSeq" id="WP_068609989.1">
    <property type="nucleotide sequence ID" value="NZ_CP011388.1"/>
</dbReference>
<evidence type="ECO:0000313" key="1">
    <source>
        <dbReference type="EMBL" id="ANE48305.1"/>
    </source>
</evidence>
<dbReference type="STRING" id="1178515.SY83_20700"/>
<name>A0A172TMK9_9BACL</name>
<dbReference type="OrthoDB" id="2382018at2"/>
<dbReference type="AlphaFoldDB" id="A0A172TMK9"/>
<organism evidence="1 2">
    <name type="scientific">Paenibacillus swuensis</name>
    <dbReference type="NCBI Taxonomy" id="1178515"/>
    <lineage>
        <taxon>Bacteria</taxon>
        <taxon>Bacillati</taxon>
        <taxon>Bacillota</taxon>
        <taxon>Bacilli</taxon>
        <taxon>Bacillales</taxon>
        <taxon>Paenibacillaceae</taxon>
        <taxon>Paenibacillus</taxon>
    </lineage>
</organism>
<gene>
    <name evidence="1" type="ORF">SY83_20700</name>
</gene>
<accession>A0A172TMK9</accession>
<reference evidence="1 2" key="1">
    <citation type="submission" date="2015-01" db="EMBL/GenBank/DDBJ databases">
        <title>Paenibacillus swuensis/DY6/whole genome sequencing.</title>
        <authorList>
            <person name="Kim M.K."/>
            <person name="Srinivasan S."/>
            <person name="Lee J.-J."/>
        </authorList>
    </citation>
    <scope>NUCLEOTIDE SEQUENCE [LARGE SCALE GENOMIC DNA]</scope>
    <source>
        <strain evidence="1 2">DY6</strain>
    </source>
</reference>
<dbReference type="Proteomes" id="UP000076927">
    <property type="component" value="Chromosome"/>
</dbReference>
<keyword evidence="2" id="KW-1185">Reference proteome</keyword>
<dbReference type="KEGG" id="pswu:SY83_20700"/>
<protein>
    <submittedName>
        <fullName evidence="1">Uncharacterized protein</fullName>
    </submittedName>
</protein>
<dbReference type="PATRIC" id="fig|1178515.4.peg.4191"/>
<proteinExistence type="predicted"/>
<sequence>MAAFKKHLIYKKDNWNMLTVEVQGKTLVLREISDQWGEEARSFISRPEMMHWANERFKRENYVGNEEEYEAIMAAFKLV</sequence>
<evidence type="ECO:0000313" key="2">
    <source>
        <dbReference type="Proteomes" id="UP000076927"/>
    </source>
</evidence>